<evidence type="ECO:0000256" key="4">
    <source>
        <dbReference type="ARBA" id="ARBA00022982"/>
    </source>
</evidence>
<evidence type="ECO:0000256" key="1">
    <source>
        <dbReference type="ARBA" id="ARBA00001965"/>
    </source>
</evidence>
<dbReference type="NCBIfam" id="NF045767">
    <property type="entry name" value="RuberyRbr"/>
    <property type="match status" value="1"/>
</dbReference>
<feature type="domain" description="Ferritin-like diiron" evidence="7">
    <location>
        <begin position="9"/>
        <end position="139"/>
    </location>
</feature>
<evidence type="ECO:0000256" key="3">
    <source>
        <dbReference type="ARBA" id="ARBA00022723"/>
    </source>
</evidence>
<dbReference type="Gene3D" id="2.20.28.10">
    <property type="match status" value="1"/>
</dbReference>
<evidence type="ECO:0000259" key="6">
    <source>
        <dbReference type="PROSITE" id="PS50903"/>
    </source>
</evidence>
<keyword evidence="4" id="KW-0249">Electron transport</keyword>
<dbReference type="EMBL" id="ATAX01000016">
    <property type="protein sequence ID" value="EWM54259.1"/>
    <property type="molecule type" value="Genomic_DNA"/>
</dbReference>
<dbReference type="Pfam" id="PF02915">
    <property type="entry name" value="Rubrerythrin"/>
    <property type="match status" value="1"/>
</dbReference>
<dbReference type="GO" id="GO:0005506">
    <property type="term" value="F:iron ion binding"/>
    <property type="evidence" value="ECO:0007669"/>
    <property type="project" value="InterPro"/>
</dbReference>
<evidence type="ECO:0000259" key="7">
    <source>
        <dbReference type="PROSITE" id="PS50905"/>
    </source>
</evidence>
<dbReference type="PATRIC" id="fig|1341157.4.peg.922"/>
<keyword evidence="5" id="KW-0408">Iron</keyword>
<dbReference type="SUPFAM" id="SSF57802">
    <property type="entry name" value="Rubredoxin-like"/>
    <property type="match status" value="1"/>
</dbReference>
<dbReference type="InterPro" id="IPR009040">
    <property type="entry name" value="Ferritin-like_diiron"/>
</dbReference>
<dbReference type="PROSITE" id="PS50903">
    <property type="entry name" value="RUBREDOXIN_LIKE"/>
    <property type="match status" value="1"/>
</dbReference>
<dbReference type="Proteomes" id="UP000019365">
    <property type="component" value="Unassembled WGS sequence"/>
</dbReference>
<evidence type="ECO:0000313" key="9">
    <source>
        <dbReference type="Proteomes" id="UP000019365"/>
    </source>
</evidence>
<dbReference type="PANTHER" id="PTHR43865:SF1">
    <property type="entry name" value="RUBRERYTHRIN-RELATED"/>
    <property type="match status" value="1"/>
</dbReference>
<gene>
    <name evidence="8" type="ORF">RF007C_11655</name>
</gene>
<dbReference type="GO" id="GO:0016491">
    <property type="term" value="F:oxidoreductase activity"/>
    <property type="evidence" value="ECO:0007669"/>
    <property type="project" value="InterPro"/>
</dbReference>
<sequence length="184" mass="20955">MANNEKLNPYAGTQTEKNLKAAFAGESEARNKYTYFASKAKKEGFEQIAALFLKTADNEKEHAKLWFKELNGIGSTSENLEDAANGENFEWTDMYEEFAKTAEAEGFNELAEKFRGVAAIEKHHEERYRALLKNIEMQEVFKKSSVKVWECRNCGHIVVGEEAPEVCPVCAHPQSYFEVHAENY</sequence>
<dbReference type="SUPFAM" id="SSF47240">
    <property type="entry name" value="Ferritin-like"/>
    <property type="match status" value="1"/>
</dbReference>
<proteinExistence type="predicted"/>
<reference evidence="8 9" key="1">
    <citation type="journal article" date="2014" name="PLoS ONE">
        <title>Rumen cellulosomics: divergent fiber-degrading strategies revealed by comparative genome-wide analysis of six ruminococcal strains.</title>
        <authorList>
            <person name="Dassa B."/>
            <person name="Borovok I."/>
            <person name="Ruimy-Israeli V."/>
            <person name="Lamed R."/>
            <person name="Flint H.J."/>
            <person name="Duncan S.H."/>
            <person name="Henrissat B."/>
            <person name="Coutinho P."/>
            <person name="Morrison M."/>
            <person name="Mosoni P."/>
            <person name="Yeoman C.J."/>
            <person name="White B.A."/>
            <person name="Bayer E.A."/>
        </authorList>
    </citation>
    <scope>NUCLEOTIDE SEQUENCE [LARGE SCALE GENOMIC DNA]</scope>
    <source>
        <strain evidence="8 9">007c</strain>
    </source>
</reference>
<dbReference type="OrthoDB" id="9799749at2"/>
<organism evidence="8 9">
    <name type="scientific">Ruminococcus flavefaciens 007c</name>
    <dbReference type="NCBI Taxonomy" id="1341157"/>
    <lineage>
        <taxon>Bacteria</taxon>
        <taxon>Bacillati</taxon>
        <taxon>Bacillota</taxon>
        <taxon>Clostridia</taxon>
        <taxon>Eubacteriales</taxon>
        <taxon>Oscillospiraceae</taxon>
        <taxon>Ruminococcus</taxon>
    </lineage>
</organism>
<dbReference type="CDD" id="cd01041">
    <property type="entry name" value="Rubrerythrin"/>
    <property type="match status" value="1"/>
</dbReference>
<dbReference type="PROSITE" id="PS50905">
    <property type="entry name" value="FERRITIN_LIKE"/>
    <property type="match status" value="1"/>
</dbReference>
<dbReference type="CDD" id="cd00729">
    <property type="entry name" value="rubredoxin_SM"/>
    <property type="match status" value="1"/>
</dbReference>
<dbReference type="InterPro" id="IPR003251">
    <property type="entry name" value="Rr_diiron-bd_dom"/>
</dbReference>
<feature type="domain" description="Rubredoxin-like" evidence="6">
    <location>
        <begin position="146"/>
        <end position="180"/>
    </location>
</feature>
<dbReference type="Gene3D" id="1.20.1260.10">
    <property type="match status" value="1"/>
</dbReference>
<dbReference type="InterPro" id="IPR024934">
    <property type="entry name" value="Rubredoxin-like_dom"/>
</dbReference>
<dbReference type="Pfam" id="PF21349">
    <property type="entry name" value="RUBY_RBDX"/>
    <property type="match status" value="1"/>
</dbReference>
<dbReference type="InterPro" id="IPR048574">
    <property type="entry name" value="RUBY_RBDX"/>
</dbReference>
<protein>
    <submittedName>
        <fullName evidence="8">Rubrerythrin</fullName>
    </submittedName>
</protein>
<dbReference type="PANTHER" id="PTHR43865">
    <property type="entry name" value="RUBRERYTHRIN-RELATED"/>
    <property type="match status" value="1"/>
</dbReference>
<evidence type="ECO:0000256" key="2">
    <source>
        <dbReference type="ARBA" id="ARBA00022448"/>
    </source>
</evidence>
<dbReference type="InterPro" id="IPR009078">
    <property type="entry name" value="Ferritin-like_SF"/>
</dbReference>
<dbReference type="AlphaFoldDB" id="W7USA2"/>
<keyword evidence="2" id="KW-0813">Transport</keyword>
<evidence type="ECO:0000256" key="5">
    <source>
        <dbReference type="ARBA" id="ARBA00023004"/>
    </source>
</evidence>
<dbReference type="RefSeq" id="WP_019678004.1">
    <property type="nucleotide sequence ID" value="NZ_ATAX01000016.1"/>
</dbReference>
<keyword evidence="3" id="KW-0479">Metal-binding</keyword>
<dbReference type="eggNOG" id="COG1592">
    <property type="taxonomic scope" value="Bacteria"/>
</dbReference>
<dbReference type="InterPro" id="IPR052364">
    <property type="entry name" value="Rubrerythrin"/>
</dbReference>
<keyword evidence="9" id="KW-1185">Reference proteome</keyword>
<dbReference type="InterPro" id="IPR012347">
    <property type="entry name" value="Ferritin-like"/>
</dbReference>
<comment type="cofactor">
    <cofactor evidence="1">
        <name>Fe(3+)</name>
        <dbReference type="ChEBI" id="CHEBI:29034"/>
    </cofactor>
</comment>
<evidence type="ECO:0000313" key="8">
    <source>
        <dbReference type="EMBL" id="EWM54259.1"/>
    </source>
</evidence>
<comment type="caution">
    <text evidence="8">The sequence shown here is derived from an EMBL/GenBank/DDBJ whole genome shotgun (WGS) entry which is preliminary data.</text>
</comment>
<accession>W7USA2</accession>
<name>W7USA2_RUMFL</name>